<gene>
    <name evidence="1" type="ORF">L6452_13573</name>
</gene>
<accession>A0ACB9CIL6</accession>
<reference evidence="1 2" key="2">
    <citation type="journal article" date="2022" name="Mol. Ecol. Resour.">
        <title>The genomes of chicory, endive, great burdock and yacon provide insights into Asteraceae paleo-polyploidization history and plant inulin production.</title>
        <authorList>
            <person name="Fan W."/>
            <person name="Wang S."/>
            <person name="Wang H."/>
            <person name="Wang A."/>
            <person name="Jiang F."/>
            <person name="Liu H."/>
            <person name="Zhao H."/>
            <person name="Xu D."/>
            <person name="Zhang Y."/>
        </authorList>
    </citation>
    <scope>NUCLEOTIDE SEQUENCE [LARGE SCALE GENOMIC DNA]</scope>
    <source>
        <strain evidence="2">cv. Niubang</strain>
    </source>
</reference>
<organism evidence="1 2">
    <name type="scientific">Arctium lappa</name>
    <name type="common">Greater burdock</name>
    <name type="synonym">Lappa major</name>
    <dbReference type="NCBI Taxonomy" id="4217"/>
    <lineage>
        <taxon>Eukaryota</taxon>
        <taxon>Viridiplantae</taxon>
        <taxon>Streptophyta</taxon>
        <taxon>Embryophyta</taxon>
        <taxon>Tracheophyta</taxon>
        <taxon>Spermatophyta</taxon>
        <taxon>Magnoliopsida</taxon>
        <taxon>eudicotyledons</taxon>
        <taxon>Gunneridae</taxon>
        <taxon>Pentapetalae</taxon>
        <taxon>asterids</taxon>
        <taxon>campanulids</taxon>
        <taxon>Asterales</taxon>
        <taxon>Asteraceae</taxon>
        <taxon>Carduoideae</taxon>
        <taxon>Cardueae</taxon>
        <taxon>Arctiinae</taxon>
        <taxon>Arctium</taxon>
    </lineage>
</organism>
<evidence type="ECO:0000313" key="1">
    <source>
        <dbReference type="EMBL" id="KAI3734110.1"/>
    </source>
</evidence>
<keyword evidence="2" id="KW-1185">Reference proteome</keyword>
<name>A0ACB9CIL6_ARCLA</name>
<dbReference type="Proteomes" id="UP001055879">
    <property type="component" value="Linkage Group LG04"/>
</dbReference>
<dbReference type="EMBL" id="CM042050">
    <property type="protein sequence ID" value="KAI3734110.1"/>
    <property type="molecule type" value="Genomic_DNA"/>
</dbReference>
<reference evidence="2" key="1">
    <citation type="journal article" date="2022" name="Mol. Ecol. Resour.">
        <title>The genomes of chicory, endive, great burdock and yacon provide insights into Asteraceae palaeo-polyploidization history and plant inulin production.</title>
        <authorList>
            <person name="Fan W."/>
            <person name="Wang S."/>
            <person name="Wang H."/>
            <person name="Wang A."/>
            <person name="Jiang F."/>
            <person name="Liu H."/>
            <person name="Zhao H."/>
            <person name="Xu D."/>
            <person name="Zhang Y."/>
        </authorList>
    </citation>
    <scope>NUCLEOTIDE SEQUENCE [LARGE SCALE GENOMIC DNA]</scope>
    <source>
        <strain evidence="2">cv. Niubang</strain>
    </source>
</reference>
<sequence>MSTTQPPAMIYTPMATSTWSSYGIVIPDLRHFIIVNAQPGDELDELIIIDSSPTHASTIRNYNDIRSMLLDDGPAYTTLQMEFTMNIHRSLATARFLDDDDDDHEAAMVIARFIMHHEALHADGVSEEKILKRPLEIVGNGKEEEEEEGEICVICQKEYEADEMMGRLECKHGYHVECINKWLLHKNVCPICRATVSWL</sequence>
<evidence type="ECO:0000313" key="2">
    <source>
        <dbReference type="Proteomes" id="UP001055879"/>
    </source>
</evidence>
<comment type="caution">
    <text evidence="1">The sequence shown here is derived from an EMBL/GenBank/DDBJ whole genome shotgun (WGS) entry which is preliminary data.</text>
</comment>
<proteinExistence type="predicted"/>
<protein>
    <submittedName>
        <fullName evidence="1">Uncharacterized protein</fullName>
    </submittedName>
</protein>